<dbReference type="SUPFAM" id="SSF53732">
    <property type="entry name" value="Aconitase iron-sulfur domain"/>
    <property type="match status" value="1"/>
</dbReference>
<dbReference type="GO" id="GO:0046872">
    <property type="term" value="F:metal ion binding"/>
    <property type="evidence" value="ECO:0007669"/>
    <property type="project" value="UniProtKB-KW"/>
</dbReference>
<dbReference type="InterPro" id="IPR033940">
    <property type="entry name" value="IPMI_Swivel"/>
</dbReference>
<evidence type="ECO:0000256" key="3">
    <source>
        <dbReference type="ARBA" id="ARBA00023004"/>
    </source>
</evidence>
<keyword evidence="9" id="KW-1185">Reference proteome</keyword>
<dbReference type="GO" id="GO:0170038">
    <property type="term" value="P:proteinogenic amino acid biosynthetic process"/>
    <property type="evidence" value="ECO:0007669"/>
    <property type="project" value="UniProtKB-ARBA"/>
</dbReference>
<evidence type="ECO:0000256" key="1">
    <source>
        <dbReference type="ARBA" id="ARBA00007185"/>
    </source>
</evidence>
<dbReference type="InterPro" id="IPR000573">
    <property type="entry name" value="AconitaseA/IPMdHydase_ssu_swvl"/>
</dbReference>
<dbReference type="InterPro" id="IPR050067">
    <property type="entry name" value="IPM_dehydratase_rel_enz"/>
</dbReference>
<reference evidence="8 9" key="1">
    <citation type="journal article" date="2018" name="Sci. Rep.">
        <title>Comparative genomics provides insights into the lifestyle and reveals functional heterogeneity of dark septate endophytic fungi.</title>
        <authorList>
            <person name="Knapp D.G."/>
            <person name="Nemeth J.B."/>
            <person name="Barry K."/>
            <person name="Hainaut M."/>
            <person name="Henrissat B."/>
            <person name="Johnson J."/>
            <person name="Kuo A."/>
            <person name="Lim J.H.P."/>
            <person name="Lipzen A."/>
            <person name="Nolan M."/>
            <person name="Ohm R.A."/>
            <person name="Tamas L."/>
            <person name="Grigoriev I.V."/>
            <person name="Spatafora J.W."/>
            <person name="Nagy L.G."/>
            <person name="Kovacs G.M."/>
        </authorList>
    </citation>
    <scope>NUCLEOTIDE SEQUENCE [LARGE SCALE GENOMIC DNA]</scope>
    <source>
        <strain evidence="8 9">DSE2036</strain>
    </source>
</reference>
<dbReference type="GO" id="GO:0016829">
    <property type="term" value="F:lyase activity"/>
    <property type="evidence" value="ECO:0007669"/>
    <property type="project" value="UniProtKB-KW"/>
</dbReference>
<dbReference type="InterPro" id="IPR036008">
    <property type="entry name" value="Aconitase_4Fe-4S_dom"/>
</dbReference>
<dbReference type="STRING" id="97972.A0A2V1DAG1"/>
<keyword evidence="2" id="KW-0479">Metal-binding</keyword>
<dbReference type="Pfam" id="PF00330">
    <property type="entry name" value="Aconitase"/>
    <property type="match status" value="1"/>
</dbReference>
<proteinExistence type="inferred from homology"/>
<name>A0A2V1DAG1_9PLEO</name>
<evidence type="ECO:0000256" key="2">
    <source>
        <dbReference type="ARBA" id="ARBA00022723"/>
    </source>
</evidence>
<dbReference type="SUPFAM" id="SSF52016">
    <property type="entry name" value="LeuD/IlvD-like"/>
    <property type="match status" value="1"/>
</dbReference>
<dbReference type="OrthoDB" id="419183at2759"/>
<dbReference type="PANTHER" id="PTHR43822:SF2">
    <property type="entry name" value="HOMOACONITASE, MITOCHONDRIAL"/>
    <property type="match status" value="1"/>
</dbReference>
<dbReference type="PRINTS" id="PR00415">
    <property type="entry name" value="ACONITASE"/>
</dbReference>
<dbReference type="Pfam" id="PF00694">
    <property type="entry name" value="Aconitase_C"/>
    <property type="match status" value="1"/>
</dbReference>
<dbReference type="Proteomes" id="UP000244855">
    <property type="component" value="Unassembled WGS sequence"/>
</dbReference>
<dbReference type="InterPro" id="IPR015928">
    <property type="entry name" value="Aconitase/3IPM_dehydase_swvl"/>
</dbReference>
<feature type="domain" description="Aconitase/3-isopropylmalate dehydratase large subunit alpha/beta/alpha" evidence="6">
    <location>
        <begin position="162"/>
        <end position="551"/>
    </location>
</feature>
<evidence type="ECO:0000313" key="8">
    <source>
        <dbReference type="EMBL" id="PVH95116.1"/>
    </source>
</evidence>
<evidence type="ECO:0000313" key="9">
    <source>
        <dbReference type="Proteomes" id="UP000244855"/>
    </source>
</evidence>
<gene>
    <name evidence="8" type="ORF">DM02DRAFT_691455</name>
</gene>
<evidence type="ECO:0000259" key="7">
    <source>
        <dbReference type="Pfam" id="PF00694"/>
    </source>
</evidence>
<dbReference type="EMBL" id="KZ805508">
    <property type="protein sequence ID" value="PVH95116.1"/>
    <property type="molecule type" value="Genomic_DNA"/>
</dbReference>
<dbReference type="Gene3D" id="3.30.499.10">
    <property type="entry name" value="Aconitase, domain 3"/>
    <property type="match status" value="2"/>
</dbReference>
<accession>A0A2V1DAG1</accession>
<keyword evidence="4" id="KW-0411">Iron-sulfur</keyword>
<evidence type="ECO:0000256" key="4">
    <source>
        <dbReference type="ARBA" id="ARBA00023014"/>
    </source>
</evidence>
<dbReference type="CDD" id="cd01577">
    <property type="entry name" value="IPMI_Swivel"/>
    <property type="match status" value="1"/>
</dbReference>
<dbReference type="GO" id="GO:0051536">
    <property type="term" value="F:iron-sulfur cluster binding"/>
    <property type="evidence" value="ECO:0007669"/>
    <property type="project" value="UniProtKB-KW"/>
</dbReference>
<organism evidence="8 9">
    <name type="scientific">Periconia macrospinosa</name>
    <dbReference type="NCBI Taxonomy" id="97972"/>
    <lineage>
        <taxon>Eukaryota</taxon>
        <taxon>Fungi</taxon>
        <taxon>Dikarya</taxon>
        <taxon>Ascomycota</taxon>
        <taxon>Pezizomycotina</taxon>
        <taxon>Dothideomycetes</taxon>
        <taxon>Pleosporomycetidae</taxon>
        <taxon>Pleosporales</taxon>
        <taxon>Massarineae</taxon>
        <taxon>Periconiaceae</taxon>
        <taxon>Periconia</taxon>
    </lineage>
</organism>
<dbReference type="InterPro" id="IPR015931">
    <property type="entry name" value="Acnase/IPM_dHydase_lsu_aba_1/3"/>
</dbReference>
<keyword evidence="3" id="KW-0408">Iron</keyword>
<evidence type="ECO:0000256" key="5">
    <source>
        <dbReference type="ARBA" id="ARBA00023239"/>
    </source>
</evidence>
<dbReference type="AlphaFoldDB" id="A0A2V1DAG1"/>
<dbReference type="GO" id="GO:0170034">
    <property type="term" value="P:L-amino acid biosynthetic process"/>
    <property type="evidence" value="ECO:0007669"/>
    <property type="project" value="UniProtKB-ARBA"/>
</dbReference>
<keyword evidence="5" id="KW-0456">Lyase</keyword>
<feature type="domain" description="Aconitase A/isopropylmalate dehydratase small subunit swivel" evidence="7">
    <location>
        <begin position="684"/>
        <end position="743"/>
    </location>
</feature>
<protein>
    <submittedName>
        <fullName evidence="8">Aconitase</fullName>
    </submittedName>
</protein>
<dbReference type="PANTHER" id="PTHR43822">
    <property type="entry name" value="HOMOACONITASE, MITOCHONDRIAL-RELATED"/>
    <property type="match status" value="1"/>
</dbReference>
<dbReference type="InterPro" id="IPR001030">
    <property type="entry name" value="Acoase/IPM_deHydtase_lsu_aba"/>
</dbReference>
<comment type="similarity">
    <text evidence="1">Belongs to the aconitase/IPM isomerase family.</text>
</comment>
<sequence length="835" mass="91248">MTDNDAFESAAKVLRVLQQSRNIQLDEPALSNAVTFRETFSSLDHFLRHIAAVLHRRGDTAESQAISHVSDLCVTDIDLGGLGLQNAGWADTSAAQLENAEFLVDAWLAAIDSAMQEPVLPLEHKRPGTRPMTLAEKIFAHHALSGARADGVRAGDLVRVAVDWIIASEVTWVGMKKSMASVGQAPRAWRNDRFWLAGDHVVDPRNYSEERVKGFVRGLQSARKELKMTENQGLNYTILHTEFVRERAEPGMLVLGSDSHTCSAGAVSCLAIGLGAGDVMMGLVTGQTWFKIPESIRIDFVGKPAWYIRGKDVVLSILKQLKRNTYAADRIIEFGGPGAGALSCDARFAISNMCTELGAITGVFVPDEVTRDFVEGRKRKMYKYNSLYFEPDDDATYAARFTIDLGRVESFIAIYPSPDDVHAVPDRLGMQFDGCFIGACTTTEEDLVLAALVLRVGLERGLPITKGRRVVVPGSMPIVRNLKKLGLLDVYAEAGFERPAPGCSLCIGIGADIAEQGSNWLSSQNRNFKNRMGKGAIGHICSAATVAASSFNMFLTDPRDLLKDVSEDEYIQCLEQCRQWRKGNMVKQVEKSSATIPKHDPSKIDTVEPNFAIGSAQAPLADTEISTLSDSHQSAFAKEVRSKIYRMGDFVDTDAIIPAVFCTSGTDEQLGSHCFEFSLPDFRESVKSATKVVVGEKAFGCGSSREEAARALKGLGVECVIAKTFSFIFGRNAPTIGLLAITILDDEFYRLAQTGVEIRIDVSGRMVHLQGGAFPFSLDEMEVKLIQNRGLPESFRKFGNRVFEMLCRKDAVSSTALADVGLGPSGADRQEVLAW</sequence>
<dbReference type="Gene3D" id="3.20.19.10">
    <property type="entry name" value="Aconitase, domain 4"/>
    <property type="match status" value="1"/>
</dbReference>
<evidence type="ECO:0000259" key="6">
    <source>
        <dbReference type="Pfam" id="PF00330"/>
    </source>
</evidence>